<accession>A0A917AP04</accession>
<dbReference type="CDD" id="cd00298">
    <property type="entry name" value="ACD_sHsps_p23-like"/>
    <property type="match status" value="1"/>
</dbReference>
<comment type="caution">
    <text evidence="1">The sequence shown here is derived from an EMBL/GenBank/DDBJ whole genome shotgun (WGS) entry which is preliminary data.</text>
</comment>
<dbReference type="RefSeq" id="WP_188387455.1">
    <property type="nucleotide sequence ID" value="NZ_BMFK01000001.1"/>
</dbReference>
<reference evidence="1" key="2">
    <citation type="submission" date="2020-09" db="EMBL/GenBank/DDBJ databases">
        <authorList>
            <person name="Sun Q."/>
            <person name="Zhou Y."/>
        </authorList>
    </citation>
    <scope>NUCLEOTIDE SEQUENCE</scope>
    <source>
        <strain evidence="1">CGMCC 1.12698</strain>
    </source>
</reference>
<evidence type="ECO:0000313" key="1">
    <source>
        <dbReference type="EMBL" id="GGE63049.1"/>
    </source>
</evidence>
<keyword evidence="1" id="KW-0167">Capsid protein</keyword>
<organism evidence="1 2">
    <name type="scientific">Priestia taiwanensis</name>
    <dbReference type="NCBI Taxonomy" id="1347902"/>
    <lineage>
        <taxon>Bacteria</taxon>
        <taxon>Bacillati</taxon>
        <taxon>Bacillota</taxon>
        <taxon>Bacilli</taxon>
        <taxon>Bacillales</taxon>
        <taxon>Bacillaceae</taxon>
        <taxon>Priestia</taxon>
    </lineage>
</organism>
<name>A0A917AP04_9BACI</name>
<reference evidence="1" key="1">
    <citation type="journal article" date="2014" name="Int. J. Syst. Evol. Microbiol.">
        <title>Complete genome sequence of Corynebacterium casei LMG S-19264T (=DSM 44701T), isolated from a smear-ripened cheese.</title>
        <authorList>
            <consortium name="US DOE Joint Genome Institute (JGI-PGF)"/>
            <person name="Walter F."/>
            <person name="Albersmeier A."/>
            <person name="Kalinowski J."/>
            <person name="Ruckert C."/>
        </authorList>
    </citation>
    <scope>NUCLEOTIDE SEQUENCE</scope>
    <source>
        <strain evidence="1">CGMCC 1.12698</strain>
    </source>
</reference>
<dbReference type="AlphaFoldDB" id="A0A917AP04"/>
<evidence type="ECO:0000313" key="2">
    <source>
        <dbReference type="Proteomes" id="UP000605259"/>
    </source>
</evidence>
<dbReference type="InterPro" id="IPR008978">
    <property type="entry name" value="HSP20-like_chaperone"/>
</dbReference>
<dbReference type="Gene3D" id="2.60.40.790">
    <property type="match status" value="1"/>
</dbReference>
<sequence length="127" mass="14713">MQEKKKKDCFAQVDGFEQWMDTFFHEPYESEYCQHDLHIDLFETDTVYIIEAEISLTNTTHIVINKTQHSLTIHVIDSSHEKEKIIDLPIPIMDKKITAQVTNSLLEIHISKTTPSSEQTLIIACHS</sequence>
<proteinExistence type="predicted"/>
<gene>
    <name evidence="1" type="ORF">GCM10007140_11670</name>
</gene>
<dbReference type="EMBL" id="BMFK01000001">
    <property type="protein sequence ID" value="GGE63049.1"/>
    <property type="molecule type" value="Genomic_DNA"/>
</dbReference>
<dbReference type="Proteomes" id="UP000605259">
    <property type="component" value="Unassembled WGS sequence"/>
</dbReference>
<keyword evidence="2" id="KW-1185">Reference proteome</keyword>
<dbReference type="SUPFAM" id="SSF49764">
    <property type="entry name" value="HSP20-like chaperones"/>
    <property type="match status" value="1"/>
</dbReference>
<keyword evidence="1" id="KW-0946">Virion</keyword>
<protein>
    <submittedName>
        <fullName evidence="1">Spore coat protein M</fullName>
    </submittedName>
</protein>